<sequence length="202" mass="23260">MNQTQDCRPTSPPHTEYRTNYNSPQRNLNIARNPSPLQDSLHMSNDSRLTCDRAKGKGERPQKLYHKKRRSCHQGHMTTHTTIKPRSINAFDLLGRQKSMHNNIRKKTPVDTDITTVCRAEFDTLAVLVKDKPLEDYLQRFLEATMQIKILSEDAKVMGTTIGPIQEFLDRVDSFIKLEDAVKKIKRFAQPEATSYNAYNIS</sequence>
<name>A0A803P9H9_CANSA</name>
<dbReference type="Proteomes" id="UP000596661">
    <property type="component" value="Chromosome 3"/>
</dbReference>
<evidence type="ECO:0000313" key="3">
    <source>
        <dbReference type="Proteomes" id="UP000596661"/>
    </source>
</evidence>
<feature type="compositionally biased region" description="Polar residues" evidence="1">
    <location>
        <begin position="18"/>
        <end position="27"/>
    </location>
</feature>
<dbReference type="EMBL" id="UZAU01000261">
    <property type="status" value="NOT_ANNOTATED_CDS"/>
    <property type="molecule type" value="Genomic_DNA"/>
</dbReference>
<proteinExistence type="predicted"/>
<evidence type="ECO:0000256" key="1">
    <source>
        <dbReference type="SAM" id="MobiDB-lite"/>
    </source>
</evidence>
<organism evidence="2 3">
    <name type="scientific">Cannabis sativa</name>
    <name type="common">Hemp</name>
    <name type="synonym">Marijuana</name>
    <dbReference type="NCBI Taxonomy" id="3483"/>
    <lineage>
        <taxon>Eukaryota</taxon>
        <taxon>Viridiplantae</taxon>
        <taxon>Streptophyta</taxon>
        <taxon>Embryophyta</taxon>
        <taxon>Tracheophyta</taxon>
        <taxon>Spermatophyta</taxon>
        <taxon>Magnoliopsida</taxon>
        <taxon>eudicotyledons</taxon>
        <taxon>Gunneridae</taxon>
        <taxon>Pentapetalae</taxon>
        <taxon>rosids</taxon>
        <taxon>fabids</taxon>
        <taxon>Rosales</taxon>
        <taxon>Cannabaceae</taxon>
        <taxon>Cannabis</taxon>
    </lineage>
</organism>
<reference evidence="2" key="1">
    <citation type="submission" date="2018-11" db="EMBL/GenBank/DDBJ databases">
        <authorList>
            <person name="Grassa J C."/>
        </authorList>
    </citation>
    <scope>NUCLEOTIDE SEQUENCE [LARGE SCALE GENOMIC DNA]</scope>
</reference>
<dbReference type="AlphaFoldDB" id="A0A803P9H9"/>
<feature type="region of interest" description="Disordered" evidence="1">
    <location>
        <begin position="1"/>
        <end position="27"/>
    </location>
</feature>
<evidence type="ECO:0000313" key="2">
    <source>
        <dbReference type="EnsemblPlants" id="cds.evm.model.03.560"/>
    </source>
</evidence>
<reference evidence="2" key="2">
    <citation type="submission" date="2021-03" db="UniProtKB">
        <authorList>
            <consortium name="EnsemblPlants"/>
        </authorList>
    </citation>
    <scope>IDENTIFICATION</scope>
</reference>
<dbReference type="EnsemblPlants" id="evm.model.03.560">
    <property type="protein sequence ID" value="cds.evm.model.03.560"/>
    <property type="gene ID" value="evm.TU.03.560"/>
</dbReference>
<keyword evidence="3" id="KW-1185">Reference proteome</keyword>
<protein>
    <submittedName>
        <fullName evidence="2">Uncharacterized protein</fullName>
    </submittedName>
</protein>
<accession>A0A803P9H9</accession>
<dbReference type="Gramene" id="evm.model.03.560">
    <property type="protein sequence ID" value="cds.evm.model.03.560"/>
    <property type="gene ID" value="evm.TU.03.560"/>
</dbReference>